<evidence type="ECO:0000313" key="2">
    <source>
        <dbReference type="Proteomes" id="UP000825078"/>
    </source>
</evidence>
<dbReference type="EMBL" id="AP024613">
    <property type="protein sequence ID" value="BCV44474.1"/>
    <property type="molecule type" value="Genomic_DNA"/>
</dbReference>
<protein>
    <submittedName>
        <fullName evidence="1">Uncharacterized protein</fullName>
    </submittedName>
</protein>
<accession>A0AAD1K7X0</accession>
<gene>
    <name evidence="1" type="ORF">TUM17379_14920</name>
</gene>
<dbReference type="Proteomes" id="UP000825078">
    <property type="component" value="Chromosome"/>
</dbReference>
<evidence type="ECO:0000313" key="1">
    <source>
        <dbReference type="EMBL" id="BCV44474.1"/>
    </source>
</evidence>
<reference evidence="1" key="1">
    <citation type="submission" date="2021-05" db="EMBL/GenBank/DDBJ databases">
        <title>Molecular characterization for Shewanella algae harboring chromosomal blaOXA-55-like strains isolated from clinical and environment sample.</title>
        <authorList>
            <person name="Ohama Y."/>
            <person name="Aoki K."/>
            <person name="Harada S."/>
            <person name="Moriya K."/>
            <person name="Ishii Y."/>
            <person name="Tateda K."/>
        </authorList>
    </citation>
    <scope>NUCLEOTIDE SEQUENCE</scope>
    <source>
        <strain evidence="1">TUM17379</strain>
    </source>
</reference>
<organism evidence="1 2">
    <name type="scientific">Shewanella algae</name>
    <dbReference type="NCBI Taxonomy" id="38313"/>
    <lineage>
        <taxon>Bacteria</taxon>
        <taxon>Pseudomonadati</taxon>
        <taxon>Pseudomonadota</taxon>
        <taxon>Gammaproteobacteria</taxon>
        <taxon>Alteromonadales</taxon>
        <taxon>Shewanellaceae</taxon>
        <taxon>Shewanella</taxon>
    </lineage>
</organism>
<proteinExistence type="predicted"/>
<dbReference type="RefSeq" id="WP_129980320.1">
    <property type="nucleotide sequence ID" value="NZ_AP024613.1"/>
</dbReference>
<dbReference type="AlphaFoldDB" id="A0AAD1K7X0"/>
<sequence length="80" mass="8770">MEKLTAVFKLNEETITGTFTRLPIVGESILYKGEPHQINGVMHEVETGAAYIDIGQGFPSVETGSSAEALVNAIYTRRRD</sequence>
<name>A0AAD1K7X0_9GAMM</name>